<feature type="transmembrane region" description="Helical" evidence="3">
    <location>
        <begin position="426"/>
        <end position="445"/>
    </location>
</feature>
<keyword evidence="3" id="KW-0812">Transmembrane</keyword>
<proteinExistence type="inferred from homology"/>
<dbReference type="AlphaFoldDB" id="A0A091DLA8"/>
<keyword evidence="3" id="KW-1133">Transmembrane helix</keyword>
<dbReference type="STRING" id="885580.ENSFDAP00000009472"/>
<keyword evidence="5" id="KW-1185">Reference proteome</keyword>
<dbReference type="Pfam" id="PF10239">
    <property type="entry name" value="DUF2465"/>
    <property type="match status" value="1"/>
</dbReference>
<evidence type="ECO:0000256" key="3">
    <source>
        <dbReference type="SAM" id="Phobius"/>
    </source>
</evidence>
<accession>A0A091DLA8</accession>
<evidence type="ECO:0000256" key="2">
    <source>
        <dbReference type="SAM" id="MobiDB-lite"/>
    </source>
</evidence>
<feature type="region of interest" description="Disordered" evidence="2">
    <location>
        <begin position="381"/>
        <end position="411"/>
    </location>
</feature>
<dbReference type="InterPro" id="IPR018797">
    <property type="entry name" value="FAM98"/>
</dbReference>
<reference evidence="4 5" key="1">
    <citation type="submission" date="2013-11" db="EMBL/GenBank/DDBJ databases">
        <title>The Damaraland mole rat (Fukomys damarensis) genome and evolution of African mole rats.</title>
        <authorList>
            <person name="Gladyshev V.N."/>
            <person name="Fang X."/>
        </authorList>
    </citation>
    <scope>NUCLEOTIDE SEQUENCE [LARGE SCALE GENOMIC DNA]</scope>
    <source>
        <tissue evidence="4">Liver</tissue>
    </source>
</reference>
<name>A0A091DLA8_FUKDA</name>
<evidence type="ECO:0000256" key="1">
    <source>
        <dbReference type="ARBA" id="ARBA00007218"/>
    </source>
</evidence>
<dbReference type="eggNOG" id="KOG3973">
    <property type="taxonomic scope" value="Eukaryota"/>
</dbReference>
<evidence type="ECO:0000313" key="5">
    <source>
        <dbReference type="Proteomes" id="UP000028990"/>
    </source>
</evidence>
<keyword evidence="3" id="KW-0472">Membrane</keyword>
<evidence type="ECO:0000313" key="4">
    <source>
        <dbReference type="EMBL" id="KFO32914.1"/>
    </source>
</evidence>
<dbReference type="Proteomes" id="UP000028990">
    <property type="component" value="Unassembled WGS sequence"/>
</dbReference>
<sequence length="448" mass="49799">MGTLTGGAADLPEAVDMCKAVSSAGLLRSFVLGPHRLRSDLSPPGKGRCREGHVLDLEIFWCNPHYLKDMSSSLLRGVHSSSVVYTLQQISPSDLLQGRYKGPLLEEEALTKAAEGGLSSPEFSELCVWLGSQIKSLCNLEESITSAGKDDLESFQLEISGFLKEMACPYSVLISGDVKDRLQKKDDCLKLLLFLSTELQALQILQKKKCKNSQLDKNNEIYQEVQAMCDTLGIPKSTTSDIPLMLNQVDSKVKDILSKVQKNHVGKPLLKVDLSLEQAEQLERINDALSCEYECRRRMLMKRLDVTVQSFGWSDRAKVKTDSIARIYQPKRYALSPKTTITVAHLLAAREDLSKIIRTSSGTSREKTACAINKVLMGRVPDRGGRPNEIEPPPPEMPPWQKRQEGSGRGGWGGGGQIHMLFLKQAFVFLAVYFIVVSCLVFWLLEKP</sequence>
<gene>
    <name evidence="4" type="ORF">H920_05530</name>
</gene>
<dbReference type="PANTHER" id="PTHR31353">
    <property type="entry name" value="FAM98"/>
    <property type="match status" value="1"/>
</dbReference>
<protein>
    <submittedName>
        <fullName evidence="4">Protein FAM98B</fullName>
    </submittedName>
</protein>
<organism evidence="4 5">
    <name type="scientific">Fukomys damarensis</name>
    <name type="common">Damaraland mole rat</name>
    <name type="synonym">Cryptomys damarensis</name>
    <dbReference type="NCBI Taxonomy" id="885580"/>
    <lineage>
        <taxon>Eukaryota</taxon>
        <taxon>Metazoa</taxon>
        <taxon>Chordata</taxon>
        <taxon>Craniata</taxon>
        <taxon>Vertebrata</taxon>
        <taxon>Euteleostomi</taxon>
        <taxon>Mammalia</taxon>
        <taxon>Eutheria</taxon>
        <taxon>Euarchontoglires</taxon>
        <taxon>Glires</taxon>
        <taxon>Rodentia</taxon>
        <taxon>Hystricomorpha</taxon>
        <taxon>Bathyergidae</taxon>
        <taxon>Fukomys</taxon>
    </lineage>
</organism>
<dbReference type="PANTHER" id="PTHR31353:SF11">
    <property type="entry name" value="PROTEIN FAM98B"/>
    <property type="match status" value="1"/>
</dbReference>
<comment type="similarity">
    <text evidence="1">Belongs to the FAM98 family.</text>
</comment>
<dbReference type="EMBL" id="KN122106">
    <property type="protein sequence ID" value="KFO32914.1"/>
    <property type="molecule type" value="Genomic_DNA"/>
</dbReference>
<dbReference type="GO" id="GO:0072669">
    <property type="term" value="C:tRNA-splicing ligase complex"/>
    <property type="evidence" value="ECO:0007669"/>
    <property type="project" value="TreeGrafter"/>
</dbReference>